<evidence type="ECO:0000256" key="5">
    <source>
        <dbReference type="ARBA" id="ARBA00048142"/>
    </source>
</evidence>
<dbReference type="GO" id="GO:0003842">
    <property type="term" value="F:L-glutamate gamma-semialdehyde dehydrogenase activity"/>
    <property type="evidence" value="ECO:0007669"/>
    <property type="project" value="UniProtKB-EC"/>
</dbReference>
<keyword evidence="4" id="KW-0520">NAD</keyword>
<dbReference type="InterPro" id="IPR041514">
    <property type="entry name" value="PutA_N"/>
</dbReference>
<evidence type="ECO:0000256" key="2">
    <source>
        <dbReference type="ARBA" id="ARBA00012884"/>
    </source>
</evidence>
<dbReference type="Pfam" id="PF00171">
    <property type="entry name" value="Aldedh"/>
    <property type="match status" value="1"/>
</dbReference>
<dbReference type="PANTHER" id="PTHR42862">
    <property type="entry name" value="DELTA-1-PYRROLINE-5-CARBOXYLATE DEHYDROGENASE 1, ISOFORM A-RELATED"/>
    <property type="match status" value="1"/>
</dbReference>
<dbReference type="PROSITE" id="PS00687">
    <property type="entry name" value="ALDEHYDE_DEHYDR_GLU"/>
    <property type="match status" value="1"/>
</dbReference>
<dbReference type="InterPro" id="IPR016163">
    <property type="entry name" value="Ald_DH_C"/>
</dbReference>
<dbReference type="GO" id="GO:0003700">
    <property type="term" value="F:DNA-binding transcription factor activity"/>
    <property type="evidence" value="ECO:0007669"/>
    <property type="project" value="InterPro"/>
</dbReference>
<gene>
    <name evidence="9" type="ORF">MNBD_NITROSPINAE02-1377</name>
</gene>
<dbReference type="InterPro" id="IPR050485">
    <property type="entry name" value="Proline_metab_enzyme"/>
</dbReference>
<sequence>MNENNTEQVTQKIGREIFENLHREEPHFWEAQWWERQTIEWLMNDADTKSRILRFIDVFPALRSDKAVAKHLGEYLPEKTDRLPPGLLVGKAVMESALYTPKAVAAATSLATRKIAGRFIAGSTLDETGEAVKTILARGTGYTLDLLGEATLSDKEADIYASRYIELVKHLAASRGDGDQRVNVSLKLSSLTPRFDPASPEDACSEAIRRIKPILKTAMATNASVNIDMEHFDIRDLTLKVFYTLLKDNDLEGWDGLGIVAQAYLADARESLEETLDMIEQSGRHVTVRLVKGAYWDREVVVSDQRGWPVPVHTVKANTDVAYENLSRMLIERSDIVTSAIASHNIRSIAKAIAISREVGAPQERFEVQMLYGMGDPIKKALVEMGIRVREYAPFGETIPGMAYLVRRMLENSSNESFLRRSFVEEAPPEIMLEDPAVKAKSRARPADQNKEVAEIFVNEPEPSFHKTKTRLAIDEAIERAPKTFGQRYNLLIDGNRIDTKELFASTNPSAPSQLIGEICKASKADAGKAIDSAAKAFGHWSRLGAARRREILSRAADIIRTRKFELAALQMFEVGKTRREAIGDVDEAIDHIEFYSRVGVELAEKKETQKLLGETNLGTYRPRGAGAIISPWNFPLAILAGMTTGALSAGNTVVIKPASNSAVTGALFVDILSEAGVPPGVVNFLPGPGEEIGQALVQNRKTSFVMFTGSWGVGASIMEKAAMNTGQRNGFTKVIAEMGGKNAIIIDESADLDEAVAGVVSSAFGFGGQKCSACSRVIVLKEVYNSFIARLVPAVESLIVDSPLYPQTSFGPLVDFAAKRKSESYIATGKEEAETLFIGDVKKSEGHFVGPAIFGDVPPLSKIATEEIFGPVLSLIRANSVSHAITIANSALYALTCGIYSRTPSSVQKFINQVEAGNVYVNRKITGAIVGRQPFGGFKHSGPGSAKAGSPELVKELMIPQSITENIVRHGFSPDLDS</sequence>
<dbReference type="InterPro" id="IPR016162">
    <property type="entry name" value="Ald_DH_N"/>
</dbReference>
<dbReference type="AlphaFoldDB" id="A0A3B1CB42"/>
<evidence type="ECO:0000313" key="9">
    <source>
        <dbReference type="EMBL" id="VAX19990.1"/>
    </source>
</evidence>
<feature type="domain" description="Proline utilization A N-terminal" evidence="8">
    <location>
        <begin position="7"/>
        <end position="119"/>
    </location>
</feature>
<evidence type="ECO:0000259" key="6">
    <source>
        <dbReference type="Pfam" id="PF00171"/>
    </source>
</evidence>
<feature type="domain" description="Aldehyde dehydrogenase" evidence="6">
    <location>
        <begin position="502"/>
        <end position="959"/>
    </location>
</feature>
<dbReference type="EMBL" id="UOGE01000050">
    <property type="protein sequence ID" value="VAX19990.1"/>
    <property type="molecule type" value="Genomic_DNA"/>
</dbReference>
<keyword evidence="3 9" id="KW-0560">Oxidoreductase</keyword>
<dbReference type="FunFam" id="3.40.309.10:FF:000005">
    <property type="entry name" value="1-pyrroline-5-carboxylate dehydrogenase 1"/>
    <property type="match status" value="1"/>
</dbReference>
<accession>A0A3B1CB42</accession>
<dbReference type="SUPFAM" id="SSF53720">
    <property type="entry name" value="ALDH-like"/>
    <property type="match status" value="1"/>
</dbReference>
<dbReference type="Gene3D" id="3.40.605.10">
    <property type="entry name" value="Aldehyde Dehydrogenase, Chain A, domain 1"/>
    <property type="match status" value="1"/>
</dbReference>
<dbReference type="GO" id="GO:0009898">
    <property type="term" value="C:cytoplasmic side of plasma membrane"/>
    <property type="evidence" value="ECO:0007669"/>
    <property type="project" value="TreeGrafter"/>
</dbReference>
<feature type="domain" description="Proline dehydrogenase" evidence="7">
    <location>
        <begin position="134"/>
        <end position="421"/>
    </location>
</feature>
<dbReference type="PANTHER" id="PTHR42862:SF1">
    <property type="entry name" value="DELTA-1-PYRROLINE-5-CARBOXYLATE DEHYDROGENASE 2, ISOFORM A-RELATED"/>
    <property type="match status" value="1"/>
</dbReference>
<comment type="catalytic activity">
    <reaction evidence="5">
        <text>L-glutamate 5-semialdehyde + NAD(+) + H2O = L-glutamate + NADH + 2 H(+)</text>
        <dbReference type="Rhea" id="RHEA:30235"/>
        <dbReference type="ChEBI" id="CHEBI:15377"/>
        <dbReference type="ChEBI" id="CHEBI:15378"/>
        <dbReference type="ChEBI" id="CHEBI:29985"/>
        <dbReference type="ChEBI" id="CHEBI:57540"/>
        <dbReference type="ChEBI" id="CHEBI:57945"/>
        <dbReference type="ChEBI" id="CHEBI:58066"/>
        <dbReference type="EC" id="1.2.1.88"/>
    </reaction>
</comment>
<dbReference type="PIRSF" id="PIRSF000197">
    <property type="entry name" value="Bifunct_PutA"/>
    <property type="match status" value="1"/>
</dbReference>
<dbReference type="SUPFAM" id="SSF51730">
    <property type="entry name" value="FAD-linked oxidoreductase"/>
    <property type="match status" value="1"/>
</dbReference>
<dbReference type="InterPro" id="IPR016161">
    <property type="entry name" value="Ald_DH/histidinol_DH"/>
</dbReference>
<reference evidence="9" key="1">
    <citation type="submission" date="2018-06" db="EMBL/GenBank/DDBJ databases">
        <authorList>
            <person name="Zhirakovskaya E."/>
        </authorList>
    </citation>
    <scope>NUCLEOTIDE SEQUENCE</scope>
</reference>
<protein>
    <recommendedName>
        <fullName evidence="2">L-glutamate gamma-semialdehyde dehydrogenase</fullName>
        <ecNumber evidence="2">1.2.1.88</ecNumber>
    </recommendedName>
</protein>
<evidence type="ECO:0000256" key="4">
    <source>
        <dbReference type="ARBA" id="ARBA00023027"/>
    </source>
</evidence>
<dbReference type="GO" id="GO:0004657">
    <property type="term" value="F:proline dehydrogenase activity"/>
    <property type="evidence" value="ECO:0007669"/>
    <property type="project" value="InterPro"/>
</dbReference>
<organism evidence="9">
    <name type="scientific">hydrothermal vent metagenome</name>
    <dbReference type="NCBI Taxonomy" id="652676"/>
    <lineage>
        <taxon>unclassified sequences</taxon>
        <taxon>metagenomes</taxon>
        <taxon>ecological metagenomes</taxon>
    </lineage>
</organism>
<evidence type="ECO:0000256" key="3">
    <source>
        <dbReference type="ARBA" id="ARBA00023002"/>
    </source>
</evidence>
<name>A0A3B1CB42_9ZZZZ</name>
<dbReference type="InterPro" id="IPR029041">
    <property type="entry name" value="FAD-linked_oxidoreductase-like"/>
</dbReference>
<dbReference type="InterPro" id="IPR025703">
    <property type="entry name" value="Bifunct_PutA"/>
</dbReference>
<dbReference type="InterPro" id="IPR002872">
    <property type="entry name" value="Proline_DH_dom"/>
</dbReference>
<dbReference type="Pfam" id="PF01619">
    <property type="entry name" value="Pro_dh"/>
    <property type="match status" value="1"/>
</dbReference>
<evidence type="ECO:0000259" key="7">
    <source>
        <dbReference type="Pfam" id="PF01619"/>
    </source>
</evidence>
<proteinExistence type="predicted"/>
<dbReference type="InterPro" id="IPR015590">
    <property type="entry name" value="Aldehyde_DH_dom"/>
</dbReference>
<evidence type="ECO:0000256" key="1">
    <source>
        <dbReference type="ARBA" id="ARBA00004786"/>
    </source>
</evidence>
<dbReference type="GO" id="GO:0010133">
    <property type="term" value="P:L-proline catabolic process to L-glutamate"/>
    <property type="evidence" value="ECO:0007669"/>
    <property type="project" value="InterPro"/>
</dbReference>
<dbReference type="InterPro" id="IPR016160">
    <property type="entry name" value="Ald_DH_CS_CYS"/>
</dbReference>
<dbReference type="EC" id="1.2.1.88" evidence="2"/>
<dbReference type="PROSITE" id="PS00070">
    <property type="entry name" value="ALDEHYDE_DEHYDR_CYS"/>
    <property type="match status" value="1"/>
</dbReference>
<dbReference type="Pfam" id="PF18083">
    <property type="entry name" value="PutA_N"/>
    <property type="match status" value="1"/>
</dbReference>
<evidence type="ECO:0000259" key="8">
    <source>
        <dbReference type="Pfam" id="PF18083"/>
    </source>
</evidence>
<dbReference type="Gene3D" id="3.40.309.10">
    <property type="entry name" value="Aldehyde Dehydrogenase, Chain A, domain 2"/>
    <property type="match status" value="1"/>
</dbReference>
<dbReference type="InterPro" id="IPR029510">
    <property type="entry name" value="Ald_DH_CS_GLU"/>
</dbReference>
<comment type="pathway">
    <text evidence="1">Amino-acid degradation; L-proline degradation into L-glutamate; L-glutamate from L-proline: step 2/2.</text>
</comment>
<dbReference type="Gene3D" id="3.20.20.220">
    <property type="match status" value="1"/>
</dbReference>